<dbReference type="SUPFAM" id="SSF81901">
    <property type="entry name" value="HCP-like"/>
    <property type="match status" value="3"/>
</dbReference>
<dbReference type="InterPro" id="IPR011009">
    <property type="entry name" value="Kinase-like_dom_sf"/>
</dbReference>
<dbReference type="PANTHER" id="PTHR43628">
    <property type="entry name" value="ACTIVATOR OF C KINASE PROTEIN 1-RELATED"/>
    <property type="match status" value="1"/>
</dbReference>
<dbReference type="Gene3D" id="1.10.510.10">
    <property type="entry name" value="Transferase(Phosphotransferase) domain 1"/>
    <property type="match status" value="1"/>
</dbReference>
<dbReference type="SMART" id="SM00220">
    <property type="entry name" value="S_TKc"/>
    <property type="match status" value="1"/>
</dbReference>
<organism evidence="2 3">
    <name type="scientific">Tritrichomonas musculus</name>
    <dbReference type="NCBI Taxonomy" id="1915356"/>
    <lineage>
        <taxon>Eukaryota</taxon>
        <taxon>Metamonada</taxon>
        <taxon>Parabasalia</taxon>
        <taxon>Tritrichomonadida</taxon>
        <taxon>Tritrichomonadidae</taxon>
        <taxon>Tritrichomonas</taxon>
    </lineage>
</organism>
<dbReference type="EMBL" id="JAPFFF010000031">
    <property type="protein sequence ID" value="KAK8845104.1"/>
    <property type="molecule type" value="Genomic_DNA"/>
</dbReference>
<accession>A0ABR2HDL6</accession>
<reference evidence="2 3" key="1">
    <citation type="submission" date="2024-04" db="EMBL/GenBank/DDBJ databases">
        <title>Tritrichomonas musculus Genome.</title>
        <authorList>
            <person name="Alves-Ferreira E."/>
            <person name="Grigg M."/>
            <person name="Lorenzi H."/>
            <person name="Galac M."/>
        </authorList>
    </citation>
    <scope>NUCLEOTIDE SEQUENCE [LARGE SCALE GENOMIC DNA]</scope>
    <source>
        <strain evidence="2 3">EAF2021</strain>
    </source>
</reference>
<dbReference type="SUPFAM" id="SSF56112">
    <property type="entry name" value="Protein kinase-like (PK-like)"/>
    <property type="match status" value="1"/>
</dbReference>
<keyword evidence="3" id="KW-1185">Reference proteome</keyword>
<evidence type="ECO:0000313" key="3">
    <source>
        <dbReference type="Proteomes" id="UP001470230"/>
    </source>
</evidence>
<name>A0ABR2HDL6_9EUKA</name>
<feature type="domain" description="Protein kinase" evidence="1">
    <location>
        <begin position="1"/>
        <end position="186"/>
    </location>
</feature>
<dbReference type="PANTHER" id="PTHR43628:SF1">
    <property type="entry name" value="CHITIN SYNTHASE REGULATORY FACTOR 2-RELATED"/>
    <property type="match status" value="1"/>
</dbReference>
<dbReference type="Pfam" id="PF00069">
    <property type="entry name" value="Pkinase"/>
    <property type="match status" value="1"/>
</dbReference>
<dbReference type="PROSITE" id="PS00108">
    <property type="entry name" value="PROTEIN_KINASE_ST"/>
    <property type="match status" value="1"/>
</dbReference>
<proteinExistence type="predicted"/>
<dbReference type="SMART" id="SM00671">
    <property type="entry name" value="SEL1"/>
    <property type="match status" value="11"/>
</dbReference>
<gene>
    <name evidence="2" type="ORF">M9Y10_021284</name>
</gene>
<sequence length="818" mass="94139">MCNGTLRDFIKQNNDKVALFVSISRIFRGINYLHSNSLIHRDLKPENILIDHDFLCFLGDFETIRPIDDTSETQNNITSDIGSFNYASPEQLQNGKISFPTDIYSFALIIYFILNGKDFKQNRLEKIDLVKGTENIIEIFNSCSKEVQDERMKSDEILEKFIDDFEKFDDFEQLSQQSISVITEFFIQNLCFISQQKEKENGICRYLVNVHHFLLVFLDRKMEIINNKIEQIIADLFYSFGEDQLAPNEDIQRVIIYLSIAEKLGHNYASLELGCLYLGGVLGEIDIKKAKKHLKKAAEKNVEYSHYFLGILYSIQGNGNKANFVKAKKHFESEKSCQYLADYFLQNYQVLDIDFFRYCQTKMFYNFDSSLDTGMLSLMNAKTEQEFYDAKKDFKSSTNPMASLFINMFCKEQCDNELFIKFSELQAEQNDSKSLNILGNLYLNGLGVEQDYSKAKYYFELAAKQNDSKSLNNLGVLYYNGLGVEQDYSMAKYYFELAAKQNDSDALNILGNLYLNGLGVEQDYSMAKYYFELAAKQNDSKSLNILGVLYLNGLGVEQDYSMAKYYFELAAKQNDSESLSILGNLYLNGLGVERDYSMAKYYFELAAKQNDSKSLNILGNLYLNGLGVERDYSMAKYYFELAAKQNDSDALNILGNLYLNGLGVERDYSMAKYYYELAVKQNDSDALNNLGDLYLNGLGVEQDLSKAKDSSKLSVKQNESNALNILEILHKLGFGVGHDYSKAKYYYELSAKQNNPSALILLGILEFKDNYFTTKYYFELAAKQNHPFGVFFRKYVYIYGGNERHIKSNSIFIEMLQY</sequence>
<dbReference type="InterPro" id="IPR000719">
    <property type="entry name" value="Prot_kinase_dom"/>
</dbReference>
<dbReference type="InterPro" id="IPR052945">
    <property type="entry name" value="Mitotic_Regulator"/>
</dbReference>
<protein>
    <recommendedName>
        <fullName evidence="1">Protein kinase domain-containing protein</fullName>
    </recommendedName>
</protein>
<dbReference type="Gene3D" id="1.25.40.10">
    <property type="entry name" value="Tetratricopeptide repeat domain"/>
    <property type="match status" value="3"/>
</dbReference>
<dbReference type="PROSITE" id="PS50011">
    <property type="entry name" value="PROTEIN_KINASE_DOM"/>
    <property type="match status" value="1"/>
</dbReference>
<dbReference type="InterPro" id="IPR011990">
    <property type="entry name" value="TPR-like_helical_dom_sf"/>
</dbReference>
<dbReference type="InterPro" id="IPR008271">
    <property type="entry name" value="Ser/Thr_kinase_AS"/>
</dbReference>
<evidence type="ECO:0000259" key="1">
    <source>
        <dbReference type="PROSITE" id="PS50011"/>
    </source>
</evidence>
<evidence type="ECO:0000313" key="2">
    <source>
        <dbReference type="EMBL" id="KAK8845104.1"/>
    </source>
</evidence>
<dbReference type="Pfam" id="PF08238">
    <property type="entry name" value="Sel1"/>
    <property type="match status" value="12"/>
</dbReference>
<comment type="caution">
    <text evidence="2">The sequence shown here is derived from an EMBL/GenBank/DDBJ whole genome shotgun (WGS) entry which is preliminary data.</text>
</comment>
<dbReference type="InterPro" id="IPR006597">
    <property type="entry name" value="Sel1-like"/>
</dbReference>
<dbReference type="Proteomes" id="UP001470230">
    <property type="component" value="Unassembled WGS sequence"/>
</dbReference>